<keyword evidence="4 5" id="KW-0067">ATP-binding</keyword>
<keyword evidence="3 5" id="KW-0418">Kinase</keyword>
<dbReference type="GO" id="GO:0008776">
    <property type="term" value="F:acetate kinase activity"/>
    <property type="evidence" value="ECO:0007669"/>
    <property type="project" value="UniProtKB-UniRule"/>
</dbReference>
<dbReference type="InterPro" id="IPR043129">
    <property type="entry name" value="ATPase_NBD"/>
</dbReference>
<sequence>MAQTILSINAGSSSVKVTVYKSEKPPVKLASAQVAGLTAPPCIFKYSQGSSKEKKEEIQGDISSPQEAFKYLLHRFLNDPDLQEVASKDDFGYLCHRVVHGGDFEKEAVITEDAYNYLQALKELAPLHNTASLDIIDTCLHEIPKAKTVAYFDSTFHQSMPDYVKTYPINPEKAKENWLRKYGFHGISYSFITRSVAKFLKQPIESTNVVALHLGSGASACAVRNGKSIDTSMGLTPLAGLPGATRSGDVDPSLVFHYTSEAGKLSPENTKDMHISTAERILNKQSGWKSLTGTTDFSQIATETPATHQHRLAFEIFVDRIVGFIGNYVVKLDGHVDALVFAGGIGEKSALLRKKVVEKCRCLGFVVDQEANGKGLVDEGIPVTDISERIERGRGTAKKPRVLICQADEEVSSEEYPVYLTPYFFVARFLILSWLQWSPCLFLCP</sequence>
<reference evidence="7" key="1">
    <citation type="journal article" date="2015" name="PLoS Genet.">
        <title>The dynamic genome and transcriptome of the human fungal pathogen Blastomyces and close relative Emmonsia.</title>
        <authorList>
            <person name="Munoz J.F."/>
            <person name="Gauthier G.M."/>
            <person name="Desjardins C.A."/>
            <person name="Gallo J.E."/>
            <person name="Holder J."/>
            <person name="Sullivan T.D."/>
            <person name="Marty A.J."/>
            <person name="Carmen J.C."/>
            <person name="Chen Z."/>
            <person name="Ding L."/>
            <person name="Gujja S."/>
            <person name="Magrini V."/>
            <person name="Misas E."/>
            <person name="Mitreva M."/>
            <person name="Priest M."/>
            <person name="Saif S."/>
            <person name="Whiston E.A."/>
            <person name="Young S."/>
            <person name="Zeng Q."/>
            <person name="Goldman W.E."/>
            <person name="Mardis E.R."/>
            <person name="Taylor J.W."/>
            <person name="McEwen J.G."/>
            <person name="Clay O.K."/>
            <person name="Klein B.S."/>
            <person name="Cuomo C.A."/>
        </authorList>
    </citation>
    <scope>NUCLEOTIDE SEQUENCE [LARGE SCALE GENOMIC DNA]</scope>
    <source>
        <strain evidence="7">UAMH 3008</strain>
    </source>
</reference>
<dbReference type="EMBL" id="LCZI01000206">
    <property type="protein sequence ID" value="KKZ67798.1"/>
    <property type="molecule type" value="Genomic_DNA"/>
</dbReference>
<dbReference type="GO" id="GO:0006083">
    <property type="term" value="P:acetate metabolic process"/>
    <property type="evidence" value="ECO:0007669"/>
    <property type="project" value="TreeGrafter"/>
</dbReference>
<feature type="active site" description="Proton donor/acceptor" evidence="5">
    <location>
        <position position="153"/>
    </location>
</feature>
<dbReference type="NCBIfam" id="TIGR00016">
    <property type="entry name" value="ackA"/>
    <property type="match status" value="1"/>
</dbReference>
<evidence type="ECO:0000256" key="2">
    <source>
        <dbReference type="ARBA" id="ARBA00022741"/>
    </source>
</evidence>
<keyword evidence="2 5" id="KW-0547">Nucleotide-binding</keyword>
<dbReference type="InterPro" id="IPR000890">
    <property type="entry name" value="Aliphatic_acid_kin_short-chain"/>
</dbReference>
<dbReference type="UniPathway" id="UPA00340">
    <property type="reaction ID" value="UER00458"/>
</dbReference>
<comment type="caution">
    <text evidence="6">The sequence shown here is derived from an EMBL/GenBank/DDBJ whole genome shotgun (WGS) entry which is preliminary data.</text>
</comment>
<evidence type="ECO:0000256" key="4">
    <source>
        <dbReference type="ARBA" id="ARBA00022840"/>
    </source>
</evidence>
<dbReference type="Proteomes" id="UP000034164">
    <property type="component" value="Unassembled WGS sequence"/>
</dbReference>
<gene>
    <name evidence="6" type="ORF">EMCG_06564</name>
</gene>
<dbReference type="GO" id="GO:0005524">
    <property type="term" value="F:ATP binding"/>
    <property type="evidence" value="ECO:0007669"/>
    <property type="project" value="UniProtKB-KW"/>
</dbReference>
<feature type="binding site" evidence="5">
    <location>
        <position position="16"/>
    </location>
    <ligand>
        <name>ATP</name>
        <dbReference type="ChEBI" id="CHEBI:30616"/>
    </ligand>
</feature>
<feature type="binding site" evidence="5">
    <location>
        <position position="97"/>
    </location>
    <ligand>
        <name>substrate</name>
    </ligand>
</feature>
<dbReference type="PROSITE" id="PS01075">
    <property type="entry name" value="ACETATE_KINASE_1"/>
    <property type="match status" value="1"/>
</dbReference>
<feature type="site" description="Transition state stabilizer" evidence="5">
    <location>
        <position position="246"/>
    </location>
</feature>
<evidence type="ECO:0000313" key="7">
    <source>
        <dbReference type="Proteomes" id="UP000034164"/>
    </source>
</evidence>
<comment type="caution">
    <text evidence="5">Lacks conserved residue(s) required for the propagation of feature annotation.</text>
</comment>
<dbReference type="EC" id="2.7.2.1" evidence="5"/>
<protein>
    <recommendedName>
        <fullName evidence="5">Probable acetate kinase</fullName>
        <ecNumber evidence="5">2.7.2.1</ecNumber>
    </recommendedName>
    <alternativeName>
        <fullName evidence="5">Acetokinase</fullName>
    </alternativeName>
</protein>
<dbReference type="GO" id="GO:0000287">
    <property type="term" value="F:magnesium ion binding"/>
    <property type="evidence" value="ECO:0007669"/>
    <property type="project" value="UniProtKB-UniRule"/>
</dbReference>
<feature type="binding site" evidence="5">
    <location>
        <position position="9"/>
    </location>
    <ligand>
        <name>Mg(2+)</name>
        <dbReference type="ChEBI" id="CHEBI:18420"/>
    </ligand>
</feature>
<dbReference type="Gene3D" id="3.30.420.40">
    <property type="match status" value="2"/>
</dbReference>
<dbReference type="InterPro" id="IPR023865">
    <property type="entry name" value="Aliphatic_acid_kinase_CS"/>
</dbReference>
<dbReference type="SUPFAM" id="SSF53067">
    <property type="entry name" value="Actin-like ATPase domain"/>
    <property type="match status" value="2"/>
</dbReference>
<dbReference type="Pfam" id="PF00871">
    <property type="entry name" value="Acetate_kinase"/>
    <property type="match status" value="1"/>
</dbReference>
<keyword evidence="5" id="KW-0479">Metal-binding</keyword>
<keyword evidence="5" id="KW-0460">Magnesium</keyword>
<keyword evidence="1 5" id="KW-0808">Transferase</keyword>
<dbReference type="PIRSF" id="PIRSF000722">
    <property type="entry name" value="Acetate_prop_kin"/>
    <property type="match status" value="1"/>
</dbReference>
<dbReference type="PROSITE" id="PS01076">
    <property type="entry name" value="ACETATE_KINASE_2"/>
    <property type="match status" value="1"/>
</dbReference>
<feature type="site" description="Transition state stabilizer" evidence="5">
    <location>
        <position position="185"/>
    </location>
</feature>
<evidence type="ECO:0000256" key="5">
    <source>
        <dbReference type="HAMAP-Rule" id="MF_03131"/>
    </source>
</evidence>
<comment type="similarity">
    <text evidence="5">Belongs to the acetokinase family.</text>
</comment>
<feature type="binding site" evidence="5">
    <location>
        <begin position="213"/>
        <end position="217"/>
    </location>
    <ligand>
        <name>ATP</name>
        <dbReference type="ChEBI" id="CHEBI:30616"/>
    </ligand>
</feature>
<evidence type="ECO:0000256" key="3">
    <source>
        <dbReference type="ARBA" id="ARBA00022777"/>
    </source>
</evidence>
<organism evidence="6 7">
    <name type="scientific">[Emmonsia] crescens</name>
    <dbReference type="NCBI Taxonomy" id="73230"/>
    <lineage>
        <taxon>Eukaryota</taxon>
        <taxon>Fungi</taxon>
        <taxon>Dikarya</taxon>
        <taxon>Ascomycota</taxon>
        <taxon>Pezizomycotina</taxon>
        <taxon>Eurotiomycetes</taxon>
        <taxon>Eurotiomycetidae</taxon>
        <taxon>Onygenales</taxon>
        <taxon>Ajellomycetaceae</taxon>
        <taxon>Emergomyces</taxon>
    </lineage>
</organism>
<comment type="cofactor">
    <cofactor evidence="5">
        <name>Mg(2+)</name>
        <dbReference type="ChEBI" id="CHEBI:18420"/>
    </cofactor>
</comment>
<comment type="catalytic activity">
    <reaction evidence="5">
        <text>acetate + ATP = acetyl phosphate + ADP</text>
        <dbReference type="Rhea" id="RHEA:11352"/>
        <dbReference type="ChEBI" id="CHEBI:22191"/>
        <dbReference type="ChEBI" id="CHEBI:30089"/>
        <dbReference type="ChEBI" id="CHEBI:30616"/>
        <dbReference type="ChEBI" id="CHEBI:456216"/>
        <dbReference type="EC" id="2.7.2.1"/>
    </reaction>
</comment>
<dbReference type="PRINTS" id="PR00471">
    <property type="entry name" value="ACETATEKNASE"/>
</dbReference>
<dbReference type="VEuPathDB" id="FungiDB:EMCG_06564"/>
<accession>A0A0G2IB94</accession>
<comment type="pathway">
    <text evidence="5">Metabolic intermediate biosynthesis; acetyl-CoA biosynthesis; acetyl-CoA from acetate: step 1/2.</text>
</comment>
<dbReference type="PANTHER" id="PTHR21060">
    <property type="entry name" value="ACETATE KINASE"/>
    <property type="match status" value="1"/>
</dbReference>
<proteinExistence type="inferred from homology"/>
<dbReference type="HAMAP" id="MF_00020">
    <property type="entry name" value="Acetate_kinase"/>
    <property type="match status" value="1"/>
</dbReference>
<feature type="binding site" evidence="5">
    <location>
        <position position="409"/>
    </location>
    <ligand>
        <name>Mg(2+)</name>
        <dbReference type="ChEBI" id="CHEBI:18420"/>
    </ligand>
</feature>
<dbReference type="OrthoDB" id="67445at2759"/>
<evidence type="ECO:0000256" key="1">
    <source>
        <dbReference type="ARBA" id="ARBA00022679"/>
    </source>
</evidence>
<dbReference type="PANTHER" id="PTHR21060:SF15">
    <property type="entry name" value="ACETATE KINASE-RELATED"/>
    <property type="match status" value="1"/>
</dbReference>
<dbReference type="InterPro" id="IPR004372">
    <property type="entry name" value="Ac/propionate_kinase"/>
</dbReference>
<name>A0A0G2IB94_9EURO</name>
<dbReference type="GO" id="GO:0006085">
    <property type="term" value="P:acetyl-CoA biosynthetic process"/>
    <property type="evidence" value="ECO:0007669"/>
    <property type="project" value="UniProtKB-UniRule"/>
</dbReference>
<dbReference type="AlphaFoldDB" id="A0A0G2IB94"/>
<evidence type="ECO:0000313" key="6">
    <source>
        <dbReference type="EMBL" id="KKZ67798.1"/>
    </source>
</evidence>